<evidence type="ECO:0000256" key="2">
    <source>
        <dbReference type="ARBA" id="ARBA00005617"/>
    </source>
</evidence>
<comment type="similarity">
    <text evidence="2">Belongs to the ARMET family.</text>
</comment>
<dbReference type="PANTHER" id="PTHR12990">
    <property type="entry name" value="ARMET-LIKE PROTEIN"/>
    <property type="match status" value="1"/>
</dbReference>
<dbReference type="InterPro" id="IPR019345">
    <property type="entry name" value="ARMET_C"/>
</dbReference>
<evidence type="ECO:0000256" key="5">
    <source>
        <dbReference type="ARBA" id="ARBA00022729"/>
    </source>
</evidence>
<feature type="signal peptide" evidence="8">
    <location>
        <begin position="1"/>
        <end position="21"/>
    </location>
</feature>
<dbReference type="EMBL" id="JAZGQO010000010">
    <property type="protein sequence ID" value="KAK6174862.1"/>
    <property type="molecule type" value="Genomic_DNA"/>
</dbReference>
<dbReference type="Gene3D" id="1.10.720.30">
    <property type="entry name" value="SAP domain"/>
    <property type="match status" value="1"/>
</dbReference>
<dbReference type="Proteomes" id="UP001347796">
    <property type="component" value="Unassembled WGS sequence"/>
</dbReference>
<dbReference type="Pfam" id="PF10208">
    <property type="entry name" value="ARMET_C"/>
    <property type="match status" value="1"/>
</dbReference>
<keyword evidence="12" id="KW-1185">Reference proteome</keyword>
<evidence type="ECO:0000256" key="1">
    <source>
        <dbReference type="ARBA" id="ARBA00004613"/>
    </source>
</evidence>
<evidence type="ECO:0000313" key="11">
    <source>
        <dbReference type="EMBL" id="KAK6174862.1"/>
    </source>
</evidence>
<dbReference type="PANTHER" id="PTHR12990:SF5">
    <property type="entry name" value="MESENCEPHALIC ASTROCYTE-DERIVED NEUROTROPHIC FACTOR HOMOLOG"/>
    <property type="match status" value="1"/>
</dbReference>
<dbReference type="InterPro" id="IPR045332">
    <property type="entry name" value="ARMET_N"/>
</dbReference>
<keyword evidence="6" id="KW-1015">Disulfide bond</keyword>
<protein>
    <recommendedName>
        <fullName evidence="3">Mesencephalic astrocyte-derived neurotrophic factor homolog</fullName>
    </recommendedName>
    <alternativeName>
        <fullName evidence="7">MANF/CDNF-like protein</fullName>
    </alternativeName>
</protein>
<dbReference type="SUPFAM" id="SSF68906">
    <property type="entry name" value="SAP domain"/>
    <property type="match status" value="1"/>
</dbReference>
<evidence type="ECO:0000313" key="12">
    <source>
        <dbReference type="Proteomes" id="UP001347796"/>
    </source>
</evidence>
<feature type="domain" description="ARMET N-terminal" evidence="10">
    <location>
        <begin position="27"/>
        <end position="125"/>
    </location>
</feature>
<dbReference type="FunFam" id="1.10.720.30:FF:000003">
    <property type="entry name" value="Mesencephalic astrocyte-derived neurotrophic factor"/>
    <property type="match status" value="1"/>
</dbReference>
<sequence>MKNYLTACCVLVVVYFNSASAALKGDDCEVCLKTVKKFKDEYETKLASKNPSIDDVENLFRKFCKGLKGKEERFCYYLGGVETSATGILNKISGPVKNHLPADLICERLKKADSQICELKYEKTVDFLTVNLNKLKVKELKKILDAWGEYNACKGCAEKSDFVKKIEELLPKYEPEAAKARKEKSEL</sequence>
<feature type="chain" id="PRO_5042926336" description="Mesencephalic astrocyte-derived neurotrophic factor homolog" evidence="8">
    <location>
        <begin position="22"/>
        <end position="187"/>
    </location>
</feature>
<evidence type="ECO:0000259" key="9">
    <source>
        <dbReference type="Pfam" id="PF10208"/>
    </source>
</evidence>
<organism evidence="11 12">
    <name type="scientific">Patella caerulea</name>
    <name type="common">Rayed Mediterranean limpet</name>
    <dbReference type="NCBI Taxonomy" id="87958"/>
    <lineage>
        <taxon>Eukaryota</taxon>
        <taxon>Metazoa</taxon>
        <taxon>Spiralia</taxon>
        <taxon>Lophotrochozoa</taxon>
        <taxon>Mollusca</taxon>
        <taxon>Gastropoda</taxon>
        <taxon>Patellogastropoda</taxon>
        <taxon>Patelloidea</taxon>
        <taxon>Patellidae</taxon>
        <taxon>Patella</taxon>
    </lineage>
</organism>
<reference evidence="11 12" key="1">
    <citation type="submission" date="2024-01" db="EMBL/GenBank/DDBJ databases">
        <title>The genome of the rayed Mediterranean limpet Patella caerulea (Linnaeus, 1758).</title>
        <authorList>
            <person name="Anh-Thu Weber A."/>
            <person name="Halstead-Nussloch G."/>
        </authorList>
    </citation>
    <scope>NUCLEOTIDE SEQUENCE [LARGE SCALE GENOMIC DNA]</scope>
    <source>
        <strain evidence="11">AATW-2023a</strain>
        <tissue evidence="11">Whole specimen</tissue>
    </source>
</reference>
<feature type="domain" description="ARMET C-terminal" evidence="9">
    <location>
        <begin position="129"/>
        <end position="173"/>
    </location>
</feature>
<dbReference type="GO" id="GO:0005615">
    <property type="term" value="C:extracellular space"/>
    <property type="evidence" value="ECO:0007669"/>
    <property type="project" value="TreeGrafter"/>
</dbReference>
<comment type="caution">
    <text evidence="11">The sequence shown here is derived from an EMBL/GenBank/DDBJ whole genome shotgun (WGS) entry which is preliminary data.</text>
</comment>
<comment type="subcellular location">
    <subcellularLocation>
        <location evidence="1">Secreted</location>
    </subcellularLocation>
</comment>
<dbReference type="Gene3D" id="1.10.225.10">
    <property type="entry name" value="Saposin-like"/>
    <property type="match status" value="1"/>
</dbReference>
<dbReference type="InterPro" id="IPR045333">
    <property type="entry name" value="ARMET-like"/>
</dbReference>
<dbReference type="InterPro" id="IPR036361">
    <property type="entry name" value="SAP_dom_sf"/>
</dbReference>
<gene>
    <name evidence="11" type="ORF">SNE40_013429</name>
</gene>
<accession>A0AAN8JCA4</accession>
<evidence type="ECO:0000259" key="10">
    <source>
        <dbReference type="Pfam" id="PF20145"/>
    </source>
</evidence>
<evidence type="ECO:0000256" key="7">
    <source>
        <dbReference type="ARBA" id="ARBA00032923"/>
    </source>
</evidence>
<keyword evidence="5 8" id="KW-0732">Signal</keyword>
<keyword evidence="4" id="KW-0964">Secreted</keyword>
<dbReference type="GO" id="GO:0005783">
    <property type="term" value="C:endoplasmic reticulum"/>
    <property type="evidence" value="ECO:0007669"/>
    <property type="project" value="TreeGrafter"/>
</dbReference>
<evidence type="ECO:0000256" key="4">
    <source>
        <dbReference type="ARBA" id="ARBA00022525"/>
    </source>
</evidence>
<proteinExistence type="inferred from homology"/>
<dbReference type="Pfam" id="PF20145">
    <property type="entry name" value="ARMET_N"/>
    <property type="match status" value="1"/>
</dbReference>
<dbReference type="GO" id="GO:0071542">
    <property type="term" value="P:dopaminergic neuron differentiation"/>
    <property type="evidence" value="ECO:0007669"/>
    <property type="project" value="TreeGrafter"/>
</dbReference>
<dbReference type="GO" id="GO:0031175">
    <property type="term" value="P:neuron projection development"/>
    <property type="evidence" value="ECO:0007669"/>
    <property type="project" value="TreeGrafter"/>
</dbReference>
<dbReference type="AlphaFoldDB" id="A0AAN8JCA4"/>
<evidence type="ECO:0000256" key="6">
    <source>
        <dbReference type="ARBA" id="ARBA00023157"/>
    </source>
</evidence>
<name>A0AAN8JCA4_PATCE</name>
<evidence type="ECO:0000256" key="8">
    <source>
        <dbReference type="SAM" id="SignalP"/>
    </source>
</evidence>
<evidence type="ECO:0000256" key="3">
    <source>
        <dbReference type="ARBA" id="ARBA00014267"/>
    </source>
</evidence>